<comment type="caution">
    <text evidence="1">The sequence shown here is derived from an EMBL/GenBank/DDBJ whole genome shotgun (WGS) entry which is preliminary data.</text>
</comment>
<reference evidence="1" key="1">
    <citation type="submission" date="2022-07" db="EMBL/GenBank/DDBJ databases">
        <title>Genome Sequence of Lecanicillium saksenae.</title>
        <authorList>
            <person name="Buettner E."/>
        </authorList>
    </citation>
    <scope>NUCLEOTIDE SEQUENCE</scope>
    <source>
        <strain evidence="1">VT-O1</strain>
    </source>
</reference>
<sequence>MRLAAADNHRLLLAVRREQHLDARVDGPDVALRAAGADVAPEVARVASGAPQVLEDVDDVNFLLEYIDRVLAAYSRVTEVVDVVLEQSGVHLVPEVEAQRIAEVELFGLVEPCHVLLDDIVKLLFGLFLP</sequence>
<keyword evidence="2" id="KW-1185">Reference proteome</keyword>
<dbReference type="EMBL" id="JANAKD010001660">
    <property type="protein sequence ID" value="KAJ3477388.1"/>
    <property type="molecule type" value="Genomic_DNA"/>
</dbReference>
<name>A0ACC1QJB9_9HYPO</name>
<dbReference type="Proteomes" id="UP001148737">
    <property type="component" value="Unassembled WGS sequence"/>
</dbReference>
<accession>A0ACC1QJB9</accession>
<proteinExistence type="predicted"/>
<evidence type="ECO:0000313" key="1">
    <source>
        <dbReference type="EMBL" id="KAJ3477388.1"/>
    </source>
</evidence>
<protein>
    <submittedName>
        <fullName evidence="1">Uncharacterized protein</fullName>
    </submittedName>
</protein>
<evidence type="ECO:0000313" key="2">
    <source>
        <dbReference type="Proteomes" id="UP001148737"/>
    </source>
</evidence>
<organism evidence="1 2">
    <name type="scientific">Lecanicillium saksenae</name>
    <dbReference type="NCBI Taxonomy" id="468837"/>
    <lineage>
        <taxon>Eukaryota</taxon>
        <taxon>Fungi</taxon>
        <taxon>Dikarya</taxon>
        <taxon>Ascomycota</taxon>
        <taxon>Pezizomycotina</taxon>
        <taxon>Sordariomycetes</taxon>
        <taxon>Hypocreomycetidae</taxon>
        <taxon>Hypocreales</taxon>
        <taxon>Cordycipitaceae</taxon>
        <taxon>Lecanicillium</taxon>
    </lineage>
</organism>
<gene>
    <name evidence="1" type="ORF">NLG97_g8855</name>
</gene>